<organism evidence="1 2">
    <name type="scientific">Ambrosiozyma monospora</name>
    <name type="common">Yeast</name>
    <name type="synonym">Endomycopsis monosporus</name>
    <dbReference type="NCBI Taxonomy" id="43982"/>
    <lineage>
        <taxon>Eukaryota</taxon>
        <taxon>Fungi</taxon>
        <taxon>Dikarya</taxon>
        <taxon>Ascomycota</taxon>
        <taxon>Saccharomycotina</taxon>
        <taxon>Pichiomycetes</taxon>
        <taxon>Pichiales</taxon>
        <taxon>Pichiaceae</taxon>
        <taxon>Ambrosiozyma</taxon>
    </lineage>
</organism>
<gene>
    <name evidence="1" type="ORF">Amon02_000912100</name>
</gene>
<evidence type="ECO:0000313" key="1">
    <source>
        <dbReference type="EMBL" id="GME92635.1"/>
    </source>
</evidence>
<reference evidence="1" key="1">
    <citation type="submission" date="2023-04" db="EMBL/GenBank/DDBJ databases">
        <title>Ambrosiozyma monospora NBRC 10751.</title>
        <authorList>
            <person name="Ichikawa N."/>
            <person name="Sato H."/>
            <person name="Tonouchi N."/>
        </authorList>
    </citation>
    <scope>NUCLEOTIDE SEQUENCE</scope>
    <source>
        <strain evidence="1">NBRC 10751</strain>
    </source>
</reference>
<proteinExistence type="predicted"/>
<dbReference type="Proteomes" id="UP001165064">
    <property type="component" value="Unassembled WGS sequence"/>
</dbReference>
<comment type="caution">
    <text evidence="1">The sequence shown here is derived from an EMBL/GenBank/DDBJ whole genome shotgun (WGS) entry which is preliminary data.</text>
</comment>
<protein>
    <submittedName>
        <fullName evidence="1">Unnamed protein product</fullName>
    </submittedName>
</protein>
<dbReference type="EMBL" id="BSXS01008480">
    <property type="protein sequence ID" value="GME92635.1"/>
    <property type="molecule type" value="Genomic_DNA"/>
</dbReference>
<accession>A0ACB5TQ45</accession>
<sequence length="261" mass="28495">MYEGPSTRAQGSIAGAGRKSPFQWRRSNTSSLDLKNINSIPSNSIAKIADAPIRCLQNTSVVEVAKQMNETRNHCVIVVDSEDSNKLVGLVTAKDLAYRIVASSDPSFPHSDADSGVPNIDQDQGDHRVTDIFSQNSADVPVWQIMTHNPYFYSVTTSATDALRLMVTKKIRHLPLIDDEVGTVVGILNITKCFYHAMIRLEKMSLESQKLQMTFNDLKGTNASSLVGGVTTGANTAAEFRNFSLVNNSSEVGQGTRIKNC</sequence>
<keyword evidence="2" id="KW-1185">Reference proteome</keyword>
<evidence type="ECO:0000313" key="2">
    <source>
        <dbReference type="Proteomes" id="UP001165064"/>
    </source>
</evidence>
<name>A0ACB5TQ45_AMBMO</name>